<keyword evidence="5" id="KW-0539">Nucleus</keyword>
<dbReference type="InterPro" id="IPR036864">
    <property type="entry name" value="Zn2-C6_fun-type_DNA-bd_sf"/>
</dbReference>
<evidence type="ECO:0000259" key="7">
    <source>
        <dbReference type="PROSITE" id="PS50048"/>
    </source>
</evidence>
<evidence type="ECO:0000313" key="9">
    <source>
        <dbReference type="Proteomes" id="UP000053958"/>
    </source>
</evidence>
<evidence type="ECO:0000313" key="8">
    <source>
        <dbReference type="EMBL" id="KKA21215.1"/>
    </source>
</evidence>
<dbReference type="GO" id="GO:0008270">
    <property type="term" value="F:zinc ion binding"/>
    <property type="evidence" value="ECO:0007669"/>
    <property type="project" value="InterPro"/>
</dbReference>
<keyword evidence="4" id="KW-0804">Transcription</keyword>
<dbReference type="GO" id="GO:0000981">
    <property type="term" value="F:DNA-binding transcription factor activity, RNA polymerase II-specific"/>
    <property type="evidence" value="ECO:0007669"/>
    <property type="project" value="InterPro"/>
</dbReference>
<protein>
    <recommendedName>
        <fullName evidence="7">Zn(2)-C6 fungal-type domain-containing protein</fullName>
    </recommendedName>
</protein>
<keyword evidence="1" id="KW-0479">Metal-binding</keyword>
<dbReference type="GO" id="GO:0006351">
    <property type="term" value="P:DNA-templated transcription"/>
    <property type="evidence" value="ECO:0007669"/>
    <property type="project" value="InterPro"/>
</dbReference>
<dbReference type="PANTHER" id="PTHR47256">
    <property type="entry name" value="ZN(II)2CYS6 TRANSCRIPTION FACTOR (EUROFUNG)-RELATED"/>
    <property type="match status" value="1"/>
</dbReference>
<evidence type="ECO:0000256" key="3">
    <source>
        <dbReference type="ARBA" id="ARBA00023125"/>
    </source>
</evidence>
<dbReference type="InterPro" id="IPR007219">
    <property type="entry name" value="XnlR_reg_dom"/>
</dbReference>
<dbReference type="SMART" id="SM00066">
    <property type="entry name" value="GAL4"/>
    <property type="match status" value="1"/>
</dbReference>
<dbReference type="Pfam" id="PF00172">
    <property type="entry name" value="Zn_clus"/>
    <property type="match status" value="1"/>
</dbReference>
<dbReference type="CDD" id="cd12148">
    <property type="entry name" value="fungal_TF_MHR"/>
    <property type="match status" value="1"/>
</dbReference>
<keyword evidence="3" id="KW-0238">DNA-binding</keyword>
<dbReference type="GO" id="GO:0003677">
    <property type="term" value="F:DNA binding"/>
    <property type="evidence" value="ECO:0007669"/>
    <property type="project" value="UniProtKB-KW"/>
</dbReference>
<dbReference type="PROSITE" id="PS00463">
    <property type="entry name" value="ZN2_CY6_FUNGAL_1"/>
    <property type="match status" value="1"/>
</dbReference>
<dbReference type="InterPro" id="IPR001138">
    <property type="entry name" value="Zn2Cys6_DnaBD"/>
</dbReference>
<keyword evidence="2" id="KW-0805">Transcription regulation</keyword>
<feature type="domain" description="Zn(2)-C6 fungal-type" evidence="7">
    <location>
        <begin position="39"/>
        <end position="69"/>
    </location>
</feature>
<dbReference type="Gene3D" id="4.10.240.10">
    <property type="entry name" value="Zn(2)-C6 fungal-type DNA-binding domain"/>
    <property type="match status" value="1"/>
</dbReference>
<sequence>MGDPTRQLPILAPGPRGASGGAGAASALPTSRPKKNSTACLACKQAKRKCSGRPSPCKACEAADSECIFDETLDLRRKVAMKRTVDELQRFTERHRSCGFGKYSCITQQNNTRVGFLFRFGRSGLESGSTFEVHSRRRFMMLENLCDIPLFNVPAKPWTNVTDDTQFVSHLVSLYFTWNHPFAQFIDQQVFLRHMASGNLESQFCTPFLVNSLLAVASVYCDFPEAFAVPGDQSSRGQHFYAEAERLWKAEEGKATLPNVQGLLLMVLVQITICRRSVADFRLPATKPFMRNDLEDGIMWTPYPRSNRMDYARKPALLRYIMVEMVDLTEILVEIQDLLFNRAPGWEQMISGNTPTPFIIGCCNVPSPHAEHAQKIRLHSAREIARYSRIQRQTYGLNHVPCDMLQSTSAALFVLLDSLSSTESQTAFVELSRLPAALSKRLKLSKSILCVLERTAQQSSISLPSDVLTIFKDLEKDTSHDAL</sequence>
<keyword evidence="9" id="KW-1185">Reference proteome</keyword>
<organism evidence="8 9">
    <name type="scientific">Rasamsonia emersonii (strain ATCC 16479 / CBS 393.64 / IMI 116815)</name>
    <dbReference type="NCBI Taxonomy" id="1408163"/>
    <lineage>
        <taxon>Eukaryota</taxon>
        <taxon>Fungi</taxon>
        <taxon>Dikarya</taxon>
        <taxon>Ascomycota</taxon>
        <taxon>Pezizomycotina</taxon>
        <taxon>Eurotiomycetes</taxon>
        <taxon>Eurotiomycetidae</taxon>
        <taxon>Eurotiales</taxon>
        <taxon>Trichocomaceae</taxon>
        <taxon>Rasamsonia</taxon>
    </lineage>
</organism>
<dbReference type="EMBL" id="LASV01000193">
    <property type="protein sequence ID" value="KKA21215.1"/>
    <property type="molecule type" value="Genomic_DNA"/>
</dbReference>
<reference evidence="8 9" key="1">
    <citation type="submission" date="2015-04" db="EMBL/GenBank/DDBJ databases">
        <authorList>
            <person name="Heijne W.H."/>
            <person name="Fedorova N.D."/>
            <person name="Nierman W.C."/>
            <person name="Vollebregt A.W."/>
            <person name="Zhao Z."/>
            <person name="Wu L."/>
            <person name="Kumar M."/>
            <person name="Stam H."/>
            <person name="van den Berg M.A."/>
            <person name="Pel H.J."/>
        </authorList>
    </citation>
    <scope>NUCLEOTIDE SEQUENCE [LARGE SCALE GENOMIC DNA]</scope>
    <source>
        <strain evidence="8 9">CBS 393.64</strain>
    </source>
</reference>
<accession>A0A0F4YT05</accession>
<dbReference type="PROSITE" id="PS50048">
    <property type="entry name" value="ZN2_CY6_FUNGAL_2"/>
    <property type="match status" value="1"/>
</dbReference>
<dbReference type="RefSeq" id="XP_013327827.1">
    <property type="nucleotide sequence ID" value="XM_013472373.1"/>
</dbReference>
<dbReference type="GeneID" id="25317068"/>
<feature type="region of interest" description="Disordered" evidence="6">
    <location>
        <begin position="1"/>
        <end position="35"/>
    </location>
</feature>
<gene>
    <name evidence="8" type="ORF">T310_4721</name>
</gene>
<evidence type="ECO:0000256" key="2">
    <source>
        <dbReference type="ARBA" id="ARBA00023015"/>
    </source>
</evidence>
<comment type="caution">
    <text evidence="8">The sequence shown here is derived from an EMBL/GenBank/DDBJ whole genome shotgun (WGS) entry which is preliminary data.</text>
</comment>
<name>A0A0F4YT05_RASE3</name>
<dbReference type="STRING" id="1408163.A0A0F4YT05"/>
<dbReference type="OrthoDB" id="2593732at2759"/>
<dbReference type="PANTHER" id="PTHR47256:SF10">
    <property type="entry name" value="ZN(II)2CYS6 TRANSCRIPTION FACTOR (EUROFUNG)"/>
    <property type="match status" value="1"/>
</dbReference>
<evidence type="ECO:0000256" key="5">
    <source>
        <dbReference type="ARBA" id="ARBA00023242"/>
    </source>
</evidence>
<dbReference type="Proteomes" id="UP000053958">
    <property type="component" value="Unassembled WGS sequence"/>
</dbReference>
<dbReference type="AlphaFoldDB" id="A0A0F4YT05"/>
<evidence type="ECO:0000256" key="4">
    <source>
        <dbReference type="ARBA" id="ARBA00023163"/>
    </source>
</evidence>
<dbReference type="Pfam" id="PF04082">
    <property type="entry name" value="Fungal_trans"/>
    <property type="match status" value="1"/>
</dbReference>
<dbReference type="CDD" id="cd00067">
    <property type="entry name" value="GAL4"/>
    <property type="match status" value="1"/>
</dbReference>
<proteinExistence type="predicted"/>
<dbReference type="InterPro" id="IPR053187">
    <property type="entry name" value="Notoamide_regulator"/>
</dbReference>
<dbReference type="SUPFAM" id="SSF57701">
    <property type="entry name" value="Zn2/Cys6 DNA-binding domain"/>
    <property type="match status" value="1"/>
</dbReference>
<evidence type="ECO:0000256" key="6">
    <source>
        <dbReference type="SAM" id="MobiDB-lite"/>
    </source>
</evidence>
<evidence type="ECO:0000256" key="1">
    <source>
        <dbReference type="ARBA" id="ARBA00022723"/>
    </source>
</evidence>